<evidence type="ECO:0000256" key="7">
    <source>
        <dbReference type="ARBA" id="ARBA00022898"/>
    </source>
</evidence>
<evidence type="ECO:0000256" key="4">
    <source>
        <dbReference type="ARBA" id="ARBA00004991"/>
    </source>
</evidence>
<evidence type="ECO:0000256" key="8">
    <source>
        <dbReference type="ARBA" id="ARBA00022919"/>
    </source>
</evidence>
<keyword evidence="11" id="KW-0472">Membrane</keyword>
<dbReference type="AlphaFoldDB" id="F1L071"/>
<sequence length="616" mass="69055">MVWWRLMVWWWLLWWQLMEDLWPPSGGQTWRLIAQAVDDSRVAFNRACVHLEPWQVVSYTLSVAFLTLWFRRIMKSDRPMTQRIRAAVFSAVRNIPWVKAQINEEMEKARKDLEETIHESDRKKEFYKFLPERGLPPDAILSEAELYEAMSEYTFYDGRVSGVMYTDYDEEHRKLLENIFTMFAYSNPLHPDLFPGCRKMEAEIVRIVCSLLHGGAPSCGTVTSGGTESIILACLAYRNRAYERGIRHPEMIVPITAHSAFDKASQLLHIRIHHVPVDKNQRADVGAMKRAISNETCMLVASAPNFPSGTVDNIEAISELAQRYGIPLHVDACLGGFLLPFMERCDFPVPAFDFRVAGVTSISVDTHKYGFAPKGTSLILYRDVSLLHHQYFCYGDWPGGIYATPTLGGSRNGCAIALTWATLLYYGRHRYTERTQAIIEAARLIRAGIEENPHLEPLGDSDVSVIAFTSDKFNVYALADRMKKMGWTLSTLQNPAALHVCVTMNHTKAGVVDDFLRDLSSACEDLVANPGLQQTRTAAIYGMASAVPDKCLVEEVSYLYLDSCYAMPAPVVVGRTLSIEGRKMSLIGGQPPVFPPSSLANATAGGPIYESNASQT</sequence>
<dbReference type="GO" id="GO:0030170">
    <property type="term" value="F:pyridoxal phosphate binding"/>
    <property type="evidence" value="ECO:0007669"/>
    <property type="project" value="InterPro"/>
</dbReference>
<dbReference type="EC" id="4.1.2.27" evidence="14"/>
<dbReference type="GO" id="GO:0030149">
    <property type="term" value="P:sphingolipid catabolic process"/>
    <property type="evidence" value="ECO:0007669"/>
    <property type="project" value="TreeGrafter"/>
</dbReference>
<evidence type="ECO:0000256" key="16">
    <source>
        <dbReference type="PIRSR" id="PIRSR602129-50"/>
    </source>
</evidence>
<dbReference type="InterPro" id="IPR015421">
    <property type="entry name" value="PyrdxlP-dep_Trfase_major"/>
</dbReference>
<evidence type="ECO:0000256" key="3">
    <source>
        <dbReference type="ARBA" id="ARBA00004760"/>
    </source>
</evidence>
<protein>
    <recommendedName>
        <fullName evidence="14">sphinganine-1-phosphate aldolase</fullName>
        <ecNumber evidence="14">4.1.2.27</ecNumber>
    </recommendedName>
    <alternativeName>
        <fullName evidence="15">Sphingosine-1-phosphate aldolase</fullName>
    </alternativeName>
</protein>
<feature type="chain" id="PRO_5003265748" description="sphinganine-1-phosphate aldolase" evidence="17">
    <location>
        <begin position="28"/>
        <end position="616"/>
    </location>
</feature>
<comment type="similarity">
    <text evidence="13">Belongs to the group II decarboxylase family. Sphingosine-1-phosphate lyase subfamily.</text>
</comment>
<reference evidence="18" key="1">
    <citation type="journal article" date="2011" name="Genome Res.">
        <title>Deep small RNA sequencing from the nematode Ascaris reveals conservation, functional diversification, and novel developmental profiles.</title>
        <authorList>
            <person name="Wang J."/>
            <person name="Czech B."/>
            <person name="Crunk A."/>
            <person name="Wallace A."/>
            <person name="Mitreva M."/>
            <person name="Hannon G.J."/>
            <person name="Davis R.E."/>
        </authorList>
    </citation>
    <scope>NUCLEOTIDE SEQUENCE</scope>
</reference>
<feature type="signal peptide" evidence="17">
    <location>
        <begin position="1"/>
        <end position="27"/>
    </location>
</feature>
<dbReference type="PANTHER" id="PTHR42735:SF6">
    <property type="entry name" value="SPHINGOSINE-1-PHOSPHATE LYASE 1"/>
    <property type="match status" value="1"/>
</dbReference>
<dbReference type="EMBL" id="JI168920">
    <property type="protein sequence ID" value="ADY43525.1"/>
    <property type="molecule type" value="mRNA"/>
</dbReference>
<evidence type="ECO:0000256" key="10">
    <source>
        <dbReference type="ARBA" id="ARBA00023098"/>
    </source>
</evidence>
<dbReference type="GO" id="GO:0005789">
    <property type="term" value="C:endoplasmic reticulum membrane"/>
    <property type="evidence" value="ECO:0007669"/>
    <property type="project" value="UniProtKB-SubCell"/>
</dbReference>
<evidence type="ECO:0000256" key="1">
    <source>
        <dbReference type="ARBA" id="ARBA00001933"/>
    </source>
</evidence>
<dbReference type="PANTHER" id="PTHR42735">
    <property type="match status" value="1"/>
</dbReference>
<name>F1L071_ASCSU</name>
<proteinExistence type="evidence at transcript level"/>
<evidence type="ECO:0000256" key="13">
    <source>
        <dbReference type="ARBA" id="ARBA00038302"/>
    </source>
</evidence>
<keyword evidence="5" id="KW-0812">Transmembrane</keyword>
<dbReference type="SUPFAM" id="SSF53383">
    <property type="entry name" value="PLP-dependent transferases"/>
    <property type="match status" value="1"/>
</dbReference>
<keyword evidence="9" id="KW-1133">Transmembrane helix</keyword>
<organism evidence="18">
    <name type="scientific">Ascaris suum</name>
    <name type="common">Pig roundworm</name>
    <name type="synonym">Ascaris lumbricoides</name>
    <dbReference type="NCBI Taxonomy" id="6253"/>
    <lineage>
        <taxon>Eukaryota</taxon>
        <taxon>Metazoa</taxon>
        <taxon>Ecdysozoa</taxon>
        <taxon>Nematoda</taxon>
        <taxon>Chromadorea</taxon>
        <taxon>Rhabditida</taxon>
        <taxon>Spirurina</taxon>
        <taxon>Ascaridomorpha</taxon>
        <taxon>Ascaridoidea</taxon>
        <taxon>Ascarididae</taxon>
        <taxon>Ascaris</taxon>
    </lineage>
</organism>
<dbReference type="Gene3D" id="3.40.640.10">
    <property type="entry name" value="Type I PLP-dependent aspartate aminotransferase-like (Major domain)"/>
    <property type="match status" value="1"/>
</dbReference>
<evidence type="ECO:0000256" key="12">
    <source>
        <dbReference type="ARBA" id="ARBA00023239"/>
    </source>
</evidence>
<dbReference type="Gene3D" id="3.90.1150.10">
    <property type="entry name" value="Aspartate Aminotransferase, domain 1"/>
    <property type="match status" value="1"/>
</dbReference>
<evidence type="ECO:0000256" key="2">
    <source>
        <dbReference type="ARBA" id="ARBA00004389"/>
    </source>
</evidence>
<dbReference type="GO" id="GO:0019752">
    <property type="term" value="P:carboxylic acid metabolic process"/>
    <property type="evidence" value="ECO:0007669"/>
    <property type="project" value="InterPro"/>
</dbReference>
<evidence type="ECO:0000256" key="15">
    <source>
        <dbReference type="ARBA" id="ARBA00042568"/>
    </source>
</evidence>
<accession>F1L071</accession>
<comment type="pathway">
    <text evidence="3">Lipid metabolism; sphingolipid metabolism.</text>
</comment>
<keyword evidence="8" id="KW-0746">Sphingolipid metabolism</keyword>
<evidence type="ECO:0000256" key="14">
    <source>
        <dbReference type="ARBA" id="ARBA00038965"/>
    </source>
</evidence>
<evidence type="ECO:0000256" key="11">
    <source>
        <dbReference type="ARBA" id="ARBA00023136"/>
    </source>
</evidence>
<keyword evidence="7 16" id="KW-0663">Pyridoxal phosphate</keyword>
<dbReference type="InterPro" id="IPR002129">
    <property type="entry name" value="PyrdxlP-dep_de-COase"/>
</dbReference>
<dbReference type="FunFam" id="6.10.140.2150:FF:000001">
    <property type="entry name" value="Sphingosine-1-phosphate lyase 1"/>
    <property type="match status" value="1"/>
</dbReference>
<comment type="cofactor">
    <cofactor evidence="1 16">
        <name>pyridoxal 5'-phosphate</name>
        <dbReference type="ChEBI" id="CHEBI:597326"/>
    </cofactor>
</comment>
<dbReference type="InterPro" id="IPR015422">
    <property type="entry name" value="PyrdxlP-dep_Trfase_small"/>
</dbReference>
<dbReference type="InterPro" id="IPR015424">
    <property type="entry name" value="PyrdxlP-dep_Trfase"/>
</dbReference>
<evidence type="ECO:0000256" key="6">
    <source>
        <dbReference type="ARBA" id="ARBA00022824"/>
    </source>
</evidence>
<comment type="subcellular location">
    <subcellularLocation>
        <location evidence="2">Endoplasmic reticulum membrane</location>
        <topology evidence="2">Single-pass membrane protein</topology>
    </subcellularLocation>
</comment>
<dbReference type="Pfam" id="PF00282">
    <property type="entry name" value="Pyridoxal_deC"/>
    <property type="match status" value="1"/>
</dbReference>
<dbReference type="FunFam" id="3.40.640.10:FF:000020">
    <property type="entry name" value="sphingosine-1-phosphate lyase 1"/>
    <property type="match status" value="1"/>
</dbReference>
<dbReference type="InterPro" id="IPR050477">
    <property type="entry name" value="GrpII_AminoAcid_Decarb"/>
</dbReference>
<evidence type="ECO:0000256" key="17">
    <source>
        <dbReference type="SAM" id="SignalP"/>
    </source>
</evidence>
<keyword evidence="17" id="KW-0732">Signal</keyword>
<keyword evidence="12 18" id="KW-0456">Lyase</keyword>
<comment type="pathway">
    <text evidence="4">Sphingolipid metabolism.</text>
</comment>
<evidence type="ECO:0000256" key="9">
    <source>
        <dbReference type="ARBA" id="ARBA00022989"/>
    </source>
</evidence>
<dbReference type="GO" id="GO:0008117">
    <property type="term" value="F:sphinganine-1-phosphate aldolase activity"/>
    <property type="evidence" value="ECO:0007669"/>
    <property type="project" value="UniProtKB-EC"/>
</dbReference>
<evidence type="ECO:0000256" key="5">
    <source>
        <dbReference type="ARBA" id="ARBA00022692"/>
    </source>
</evidence>
<dbReference type="Gene3D" id="6.10.140.2150">
    <property type="match status" value="1"/>
</dbReference>
<dbReference type="CDD" id="cd06450">
    <property type="entry name" value="DOPA_deC_like"/>
    <property type="match status" value="1"/>
</dbReference>
<feature type="modified residue" description="N6-(pyridoxal phosphate)lysine" evidence="16">
    <location>
        <position position="368"/>
    </location>
</feature>
<keyword evidence="10" id="KW-0443">Lipid metabolism</keyword>
<keyword evidence="6" id="KW-0256">Endoplasmic reticulum</keyword>
<evidence type="ECO:0000313" key="18">
    <source>
        <dbReference type="EMBL" id="ADY43525.1"/>
    </source>
</evidence>